<evidence type="ECO:0000256" key="2">
    <source>
        <dbReference type="ARBA" id="ARBA00023242"/>
    </source>
</evidence>
<proteinExistence type="predicted"/>
<dbReference type="InterPro" id="IPR031142">
    <property type="entry name" value="SPX_prot"/>
</dbReference>
<accession>A0A8T0HEU5</accession>
<dbReference type="Pfam" id="PF03105">
    <property type="entry name" value="SPX"/>
    <property type="match status" value="2"/>
</dbReference>
<organism evidence="5 6">
    <name type="scientific">Ceratodon purpureus</name>
    <name type="common">Fire moss</name>
    <name type="synonym">Dicranum purpureum</name>
    <dbReference type="NCBI Taxonomy" id="3225"/>
    <lineage>
        <taxon>Eukaryota</taxon>
        <taxon>Viridiplantae</taxon>
        <taxon>Streptophyta</taxon>
        <taxon>Embryophyta</taxon>
        <taxon>Bryophyta</taxon>
        <taxon>Bryophytina</taxon>
        <taxon>Bryopsida</taxon>
        <taxon>Dicranidae</taxon>
        <taxon>Pseudoditrichales</taxon>
        <taxon>Ditrichaceae</taxon>
        <taxon>Ceratodon</taxon>
    </lineage>
</organism>
<evidence type="ECO:0000313" key="6">
    <source>
        <dbReference type="Proteomes" id="UP000822688"/>
    </source>
</evidence>
<dbReference type="InterPro" id="IPR004331">
    <property type="entry name" value="SPX_dom"/>
</dbReference>
<evidence type="ECO:0000256" key="1">
    <source>
        <dbReference type="ARBA" id="ARBA00004123"/>
    </source>
</evidence>
<dbReference type="EMBL" id="CM026427">
    <property type="protein sequence ID" value="KAG0569485.1"/>
    <property type="molecule type" value="Genomic_DNA"/>
</dbReference>
<sequence length="343" mass="38218">MKYGKLLQLLLEQMPVEYRDKFLSYKQLKKVINTILQDNSLPVAAFVEVEEGGEGEERAAKRAKGDAGVAVAAGGEEGEREGGEVVVGGKRKVGEVEGVVKEALAARQVAVRGKGGEEKELTNEEETFLQLLNKELEKFNSFFTEKEEEYVIRLQELKNMLEKVRHEGDALVHPSDRSDDLMTIRIDLVTLHGELILMESYSTLNYTGLVKILKKHDKRTGAVLRLPFIRRVLLQPFFSTELLSQLVKQCSDLLSTFPPTPREVVDDPEDASSLERPYATGPIAEGIFKGTVAALRTIQEMRKGSSTVSPLSLPPCDLKENSWSGKFSDHLRNQEPESMPCAS</sequence>
<feature type="region of interest" description="Disordered" evidence="3">
    <location>
        <begin position="322"/>
        <end position="343"/>
    </location>
</feature>
<dbReference type="GO" id="GO:0016036">
    <property type="term" value="P:cellular response to phosphate starvation"/>
    <property type="evidence" value="ECO:0007669"/>
    <property type="project" value="InterPro"/>
</dbReference>
<keyword evidence="6" id="KW-1185">Reference proteome</keyword>
<comment type="caution">
    <text evidence="5">The sequence shown here is derived from an EMBL/GenBank/DDBJ whole genome shotgun (WGS) entry which is preliminary data.</text>
</comment>
<reference evidence="5 6" key="1">
    <citation type="submission" date="2020-06" db="EMBL/GenBank/DDBJ databases">
        <title>WGS assembly of Ceratodon purpureus strain R40.</title>
        <authorList>
            <person name="Carey S.B."/>
            <person name="Jenkins J."/>
            <person name="Shu S."/>
            <person name="Lovell J.T."/>
            <person name="Sreedasyam A."/>
            <person name="Maumus F."/>
            <person name="Tiley G.P."/>
            <person name="Fernandez-Pozo N."/>
            <person name="Barry K."/>
            <person name="Chen C."/>
            <person name="Wang M."/>
            <person name="Lipzen A."/>
            <person name="Daum C."/>
            <person name="Saski C.A."/>
            <person name="Payton A.C."/>
            <person name="Mcbreen J.C."/>
            <person name="Conrad R.E."/>
            <person name="Kollar L.M."/>
            <person name="Olsson S."/>
            <person name="Huttunen S."/>
            <person name="Landis J.B."/>
            <person name="Wickett N.J."/>
            <person name="Johnson M.G."/>
            <person name="Rensing S.A."/>
            <person name="Grimwood J."/>
            <person name="Schmutz J."/>
            <person name="Mcdaniel S.F."/>
        </authorList>
    </citation>
    <scope>NUCLEOTIDE SEQUENCE [LARGE SCALE GENOMIC DNA]</scope>
    <source>
        <strain evidence="5 6">R40</strain>
    </source>
</reference>
<dbReference type="Proteomes" id="UP000822688">
    <property type="component" value="Chromosome 6"/>
</dbReference>
<dbReference type="GO" id="GO:0005634">
    <property type="term" value="C:nucleus"/>
    <property type="evidence" value="ECO:0007669"/>
    <property type="project" value="UniProtKB-SubCell"/>
</dbReference>
<protein>
    <recommendedName>
        <fullName evidence="4">SPX domain-containing protein</fullName>
    </recommendedName>
</protein>
<dbReference type="AlphaFoldDB" id="A0A8T0HEU5"/>
<dbReference type="PANTHER" id="PTHR45978">
    <property type="entry name" value="SPX DOMAIN-CONTAINING PROTEIN 3"/>
    <property type="match status" value="1"/>
</dbReference>
<name>A0A8T0HEU5_CERPU</name>
<evidence type="ECO:0000313" key="5">
    <source>
        <dbReference type="EMBL" id="KAG0569485.1"/>
    </source>
</evidence>
<evidence type="ECO:0000259" key="4">
    <source>
        <dbReference type="PROSITE" id="PS51382"/>
    </source>
</evidence>
<keyword evidence="2" id="KW-0539">Nucleus</keyword>
<feature type="domain" description="SPX" evidence="4">
    <location>
        <begin position="1"/>
        <end position="230"/>
    </location>
</feature>
<gene>
    <name evidence="5" type="ORF">KC19_6G093700</name>
</gene>
<comment type="subcellular location">
    <subcellularLocation>
        <location evidence="1">Nucleus</location>
    </subcellularLocation>
</comment>
<dbReference type="CDD" id="cd14481">
    <property type="entry name" value="SPX_AtSPX1_like"/>
    <property type="match status" value="1"/>
</dbReference>
<dbReference type="PROSITE" id="PS51382">
    <property type="entry name" value="SPX"/>
    <property type="match status" value="1"/>
</dbReference>
<dbReference type="PANTHER" id="PTHR45978:SF5">
    <property type="entry name" value="SPX DOMAIN-CONTAINING PROTEIN 2"/>
    <property type="match status" value="1"/>
</dbReference>
<evidence type="ECO:0000256" key="3">
    <source>
        <dbReference type="SAM" id="MobiDB-lite"/>
    </source>
</evidence>